<organism evidence="1 2">
    <name type="scientific">Trifolium pratense</name>
    <name type="common">Red clover</name>
    <dbReference type="NCBI Taxonomy" id="57577"/>
    <lineage>
        <taxon>Eukaryota</taxon>
        <taxon>Viridiplantae</taxon>
        <taxon>Streptophyta</taxon>
        <taxon>Embryophyta</taxon>
        <taxon>Tracheophyta</taxon>
        <taxon>Spermatophyta</taxon>
        <taxon>Magnoliopsida</taxon>
        <taxon>eudicotyledons</taxon>
        <taxon>Gunneridae</taxon>
        <taxon>Pentapetalae</taxon>
        <taxon>rosids</taxon>
        <taxon>fabids</taxon>
        <taxon>Fabales</taxon>
        <taxon>Fabaceae</taxon>
        <taxon>Papilionoideae</taxon>
        <taxon>50 kb inversion clade</taxon>
        <taxon>NPAAA clade</taxon>
        <taxon>Hologalegina</taxon>
        <taxon>IRL clade</taxon>
        <taxon>Trifolieae</taxon>
        <taxon>Trifolium</taxon>
    </lineage>
</organism>
<gene>
    <name evidence="1" type="ORF">MILVUS5_LOCUS19334</name>
</gene>
<evidence type="ECO:0000313" key="1">
    <source>
        <dbReference type="EMBL" id="CAJ2651739.1"/>
    </source>
</evidence>
<sequence>MLESLMRKFTFLGLCIEIMTDAISLSKLSKLQRHNVGNMKDMISELPEGVLLYILSFLPTKDAVRTTILAKTWRYLWTHLSVFDFEVFCHQHGSKPKQKSENRLINQVDNLLQRSNRVERLCIKVRGTIDAQKATSLLSNTLLHKVPDLKLSIEIEYINDMFVLPNSFSASQSLNNLYLEFDFNLNIGDDICFPSLKTLYLSHICFVNEKSAQRLLSGCPVLQELTLFRCSLLNVKQINVAMSALRKLTIEGLGLGYPFHNCTIKFDVGNLLSLSYTINPAINFFLVNPTSIVDASIHLRHLYQQNEQLHIQSVIELLSRLSSVKTLSLSNYILQCLNYAKDTLHLLPSFDNLMHLDVFLDYFRTTNEALASILCKTPKLEVLHINKGSSLFFDEGWTSNSLPCCLKSSLKLCFISNFHGNEDEIRSVQFLLENATVLEYINIFCSEYLSLNLEELADVRNQLQHLGLGRRCIIKLQ</sequence>
<comment type="caution">
    <text evidence="1">The sequence shown here is derived from an EMBL/GenBank/DDBJ whole genome shotgun (WGS) entry which is preliminary data.</text>
</comment>
<keyword evidence="2" id="KW-1185">Reference proteome</keyword>
<name>A0ACB0K332_TRIPR</name>
<protein>
    <submittedName>
        <fullName evidence="1">Uncharacterized protein</fullName>
    </submittedName>
</protein>
<dbReference type="Proteomes" id="UP001177021">
    <property type="component" value="Unassembled WGS sequence"/>
</dbReference>
<proteinExistence type="predicted"/>
<evidence type="ECO:0000313" key="2">
    <source>
        <dbReference type="Proteomes" id="UP001177021"/>
    </source>
</evidence>
<dbReference type="EMBL" id="CASHSV030000170">
    <property type="protein sequence ID" value="CAJ2651739.1"/>
    <property type="molecule type" value="Genomic_DNA"/>
</dbReference>
<reference evidence="1" key="1">
    <citation type="submission" date="2023-10" db="EMBL/GenBank/DDBJ databases">
        <authorList>
            <person name="Rodriguez Cubillos JULIANA M."/>
            <person name="De Vega J."/>
        </authorList>
    </citation>
    <scope>NUCLEOTIDE SEQUENCE</scope>
</reference>
<accession>A0ACB0K332</accession>